<dbReference type="EMBL" id="JACHMO010000001">
    <property type="protein sequence ID" value="MBB5803774.1"/>
    <property type="molecule type" value="Genomic_DNA"/>
</dbReference>
<evidence type="ECO:0000313" key="2">
    <source>
        <dbReference type="Proteomes" id="UP000552097"/>
    </source>
</evidence>
<evidence type="ECO:0000313" key="1">
    <source>
        <dbReference type="EMBL" id="MBB5803774.1"/>
    </source>
</evidence>
<comment type="caution">
    <text evidence="1">The sequence shown here is derived from an EMBL/GenBank/DDBJ whole genome shotgun (WGS) entry which is preliminary data.</text>
</comment>
<name>A0A7W9M1A8_9PSEU</name>
<keyword evidence="2" id="KW-1185">Reference proteome</keyword>
<dbReference type="Proteomes" id="UP000552097">
    <property type="component" value="Unassembled WGS sequence"/>
</dbReference>
<protein>
    <submittedName>
        <fullName evidence="1">Uncharacterized protein</fullName>
    </submittedName>
</protein>
<gene>
    <name evidence="1" type="ORF">F4560_003542</name>
</gene>
<reference evidence="1 2" key="1">
    <citation type="submission" date="2020-08" db="EMBL/GenBank/DDBJ databases">
        <title>Sequencing the genomes of 1000 actinobacteria strains.</title>
        <authorList>
            <person name="Klenk H.-P."/>
        </authorList>
    </citation>
    <scope>NUCLEOTIDE SEQUENCE [LARGE SCALE GENOMIC DNA]</scope>
    <source>
        <strain evidence="1 2">DSM 45486</strain>
    </source>
</reference>
<dbReference type="AlphaFoldDB" id="A0A7W9M1A8"/>
<organism evidence="1 2">
    <name type="scientific">Saccharothrix ecbatanensis</name>
    <dbReference type="NCBI Taxonomy" id="1105145"/>
    <lineage>
        <taxon>Bacteria</taxon>
        <taxon>Bacillati</taxon>
        <taxon>Actinomycetota</taxon>
        <taxon>Actinomycetes</taxon>
        <taxon>Pseudonocardiales</taxon>
        <taxon>Pseudonocardiaceae</taxon>
        <taxon>Saccharothrix</taxon>
    </lineage>
</organism>
<proteinExistence type="predicted"/>
<sequence length="31" mass="3344">MNPEDVKGLLTHGMHVAACAVWSCVALYTLI</sequence>
<accession>A0A7W9M1A8</accession>